<reference evidence="1 2" key="1">
    <citation type="submission" date="2018-02" db="EMBL/GenBank/DDBJ databases">
        <title>Draft genome of wild Prunus yedoensis var. nudiflora.</title>
        <authorList>
            <person name="Baek S."/>
            <person name="Kim J.-H."/>
            <person name="Choi K."/>
            <person name="Kim G.-B."/>
            <person name="Cho A."/>
            <person name="Jang H."/>
            <person name="Shin C.-H."/>
            <person name="Yu H.-J."/>
            <person name="Mun J.-H."/>
        </authorList>
    </citation>
    <scope>NUCLEOTIDE SEQUENCE [LARGE SCALE GENOMIC DNA]</scope>
    <source>
        <strain evidence="2">cv. Jeju island</strain>
        <tissue evidence="1">Leaf</tissue>
    </source>
</reference>
<sequence length="61" mass="6451">MEVQIGGDGDEGLVVELKEERVDPRGEVGRVVEKGVRGELGEVIGGVDHDGLDAFEGLSDM</sequence>
<keyword evidence="2" id="KW-1185">Reference proteome</keyword>
<gene>
    <name evidence="1" type="ORF">Pyn_36921</name>
</gene>
<protein>
    <submittedName>
        <fullName evidence="1">Uncharacterized protein</fullName>
    </submittedName>
</protein>
<evidence type="ECO:0000313" key="2">
    <source>
        <dbReference type="Proteomes" id="UP000250321"/>
    </source>
</evidence>
<name>A0A314YBY1_PRUYE</name>
<dbReference type="Proteomes" id="UP000250321">
    <property type="component" value="Unassembled WGS sequence"/>
</dbReference>
<dbReference type="AlphaFoldDB" id="A0A314YBY1"/>
<proteinExistence type="predicted"/>
<comment type="caution">
    <text evidence="1">The sequence shown here is derived from an EMBL/GenBank/DDBJ whole genome shotgun (WGS) entry which is preliminary data.</text>
</comment>
<dbReference type="EMBL" id="PJQY01001299">
    <property type="protein sequence ID" value="PQQ03873.1"/>
    <property type="molecule type" value="Genomic_DNA"/>
</dbReference>
<accession>A0A314YBY1</accession>
<organism evidence="1 2">
    <name type="scientific">Prunus yedoensis var. nudiflora</name>
    <dbReference type="NCBI Taxonomy" id="2094558"/>
    <lineage>
        <taxon>Eukaryota</taxon>
        <taxon>Viridiplantae</taxon>
        <taxon>Streptophyta</taxon>
        <taxon>Embryophyta</taxon>
        <taxon>Tracheophyta</taxon>
        <taxon>Spermatophyta</taxon>
        <taxon>Magnoliopsida</taxon>
        <taxon>eudicotyledons</taxon>
        <taxon>Gunneridae</taxon>
        <taxon>Pentapetalae</taxon>
        <taxon>rosids</taxon>
        <taxon>fabids</taxon>
        <taxon>Rosales</taxon>
        <taxon>Rosaceae</taxon>
        <taxon>Amygdaloideae</taxon>
        <taxon>Amygdaleae</taxon>
        <taxon>Prunus</taxon>
    </lineage>
</organism>
<evidence type="ECO:0000313" key="1">
    <source>
        <dbReference type="EMBL" id="PQQ03873.1"/>
    </source>
</evidence>